<accession>A0A2I1K545</accession>
<dbReference type="EMBL" id="PKHE01000001">
    <property type="protein sequence ID" value="PKY90763.1"/>
    <property type="molecule type" value="Genomic_DNA"/>
</dbReference>
<gene>
    <name evidence="10" type="ORF">CYJ57_00900</name>
</gene>
<dbReference type="PANTHER" id="PTHR34390:SF1">
    <property type="entry name" value="SUCCINATE TRANSPORTER SUBUNIT YJJB-RELATED"/>
    <property type="match status" value="1"/>
</dbReference>
<sequence length="153" mass="16960">MVYIEQFIMSFIPSLCFGIILNAPRRILIPCGLIGGCAWIVTYATMQAGTNVAIATFLGTLMINFLCVYFSRRQRVPAIILSIPGIVPLVPGGPAYTAVRYAVESRYIESFEQILIVIYVSGAIAVGFMVGNMVESKFTHYLSRNRLTRTKQP</sequence>
<evidence type="ECO:0000256" key="5">
    <source>
        <dbReference type="ARBA" id="ARBA00022989"/>
    </source>
</evidence>
<evidence type="ECO:0000256" key="2">
    <source>
        <dbReference type="ARBA" id="ARBA00022475"/>
    </source>
</evidence>
<evidence type="ECO:0000313" key="10">
    <source>
        <dbReference type="EMBL" id="PKY90763.1"/>
    </source>
</evidence>
<evidence type="ECO:0000256" key="3">
    <source>
        <dbReference type="ARBA" id="ARBA00022519"/>
    </source>
</evidence>
<evidence type="ECO:0000313" key="11">
    <source>
        <dbReference type="Proteomes" id="UP000234384"/>
    </source>
</evidence>
<feature type="transmembrane region" description="Helical" evidence="8">
    <location>
        <begin position="52"/>
        <end position="71"/>
    </location>
</feature>
<keyword evidence="2" id="KW-1003">Cell membrane</keyword>
<protein>
    <submittedName>
        <fullName evidence="10">Threonine/serine exporter</fullName>
    </submittedName>
</protein>
<evidence type="ECO:0000256" key="7">
    <source>
        <dbReference type="ARBA" id="ARBA00034125"/>
    </source>
</evidence>
<dbReference type="InterPro" id="IPR024528">
    <property type="entry name" value="ThrE_2"/>
</dbReference>
<dbReference type="RefSeq" id="WP_101953689.1">
    <property type="nucleotide sequence ID" value="NZ_PKHE01000001.1"/>
</dbReference>
<reference evidence="10 11" key="1">
    <citation type="submission" date="2017-12" db="EMBL/GenBank/DDBJ databases">
        <title>Phylogenetic diversity of female urinary microbiome.</title>
        <authorList>
            <person name="Thomas-White K."/>
            <person name="Wolfe A.J."/>
        </authorList>
    </citation>
    <scope>NUCLEOTIDE SEQUENCE [LARGE SCALE GENOMIC DNA]</scope>
    <source>
        <strain evidence="10 11">UMB0898</strain>
    </source>
</reference>
<dbReference type="Pfam" id="PF12821">
    <property type="entry name" value="ThrE_2"/>
    <property type="match status" value="1"/>
</dbReference>
<feature type="transmembrane region" description="Helical" evidence="8">
    <location>
        <begin position="114"/>
        <end position="134"/>
    </location>
</feature>
<feature type="domain" description="Threonine/Serine exporter ThrE" evidence="9">
    <location>
        <begin position="6"/>
        <end position="132"/>
    </location>
</feature>
<feature type="transmembrane region" description="Helical" evidence="8">
    <location>
        <begin position="6"/>
        <end position="22"/>
    </location>
</feature>
<keyword evidence="4 8" id="KW-0812">Transmembrane</keyword>
<proteinExistence type="inferred from homology"/>
<evidence type="ECO:0000259" key="9">
    <source>
        <dbReference type="Pfam" id="PF12821"/>
    </source>
</evidence>
<evidence type="ECO:0000256" key="1">
    <source>
        <dbReference type="ARBA" id="ARBA00004651"/>
    </source>
</evidence>
<comment type="similarity">
    <text evidence="7">Belongs to the ThrE exporter (TC 2.A.79) family.</text>
</comment>
<dbReference type="Proteomes" id="UP000234384">
    <property type="component" value="Unassembled WGS sequence"/>
</dbReference>
<evidence type="ECO:0000256" key="4">
    <source>
        <dbReference type="ARBA" id="ARBA00022692"/>
    </source>
</evidence>
<keyword evidence="3" id="KW-0997">Cell inner membrane</keyword>
<dbReference type="OrthoDB" id="9810047at2"/>
<name>A0A2I1K545_9LACT</name>
<comment type="caution">
    <text evidence="10">The sequence shown here is derived from an EMBL/GenBank/DDBJ whole genome shotgun (WGS) entry which is preliminary data.</text>
</comment>
<dbReference type="PANTHER" id="PTHR34390">
    <property type="entry name" value="UPF0442 PROTEIN YJJB-RELATED"/>
    <property type="match status" value="1"/>
</dbReference>
<dbReference type="InterPro" id="IPR050539">
    <property type="entry name" value="ThrE_Dicarb/AminoAcid_Exp"/>
</dbReference>
<keyword evidence="6 8" id="KW-0472">Membrane</keyword>
<evidence type="ECO:0000256" key="8">
    <source>
        <dbReference type="SAM" id="Phobius"/>
    </source>
</evidence>
<comment type="subcellular location">
    <subcellularLocation>
        <location evidence="1">Cell membrane</location>
        <topology evidence="1">Multi-pass membrane protein</topology>
    </subcellularLocation>
</comment>
<feature type="transmembrane region" description="Helical" evidence="8">
    <location>
        <begin position="78"/>
        <end position="102"/>
    </location>
</feature>
<evidence type="ECO:0000256" key="6">
    <source>
        <dbReference type="ARBA" id="ARBA00023136"/>
    </source>
</evidence>
<organism evidence="10 11">
    <name type="scientific">Falseniella ignava</name>
    <dbReference type="NCBI Taxonomy" id="137730"/>
    <lineage>
        <taxon>Bacteria</taxon>
        <taxon>Bacillati</taxon>
        <taxon>Bacillota</taxon>
        <taxon>Bacilli</taxon>
        <taxon>Lactobacillales</taxon>
        <taxon>Aerococcaceae</taxon>
        <taxon>Falseniella</taxon>
    </lineage>
</organism>
<dbReference type="AlphaFoldDB" id="A0A2I1K545"/>
<dbReference type="GO" id="GO:0005886">
    <property type="term" value="C:plasma membrane"/>
    <property type="evidence" value="ECO:0007669"/>
    <property type="project" value="UniProtKB-SubCell"/>
</dbReference>
<dbReference type="GO" id="GO:0015744">
    <property type="term" value="P:succinate transport"/>
    <property type="evidence" value="ECO:0007669"/>
    <property type="project" value="TreeGrafter"/>
</dbReference>
<keyword evidence="5 8" id="KW-1133">Transmembrane helix</keyword>